<protein>
    <submittedName>
        <fullName evidence="4">Uncharacterized protein</fullName>
    </submittedName>
</protein>
<sequence>MWLARIPAVRAPLRVLSLVSTRPTTLAGDISVPTPRLGGGSSYSISTTTDSPAISKDDVNFLAQVLSSDRPRPSRDDALLNYSLGLVQAVTAEAIEMKAQRAAVLPAELQGFKPTAVLRFLETLVAVDVSDEGKDHVALVLRSMSSPTFSEMLRSVDPISVVGPVMDPFFGKFVAPGMARYTQFGNAIDIYGIRGVYMLLFQSVVAAVQARLQAGHGLLISDYKQLIRCAGATSDPMAAKTAYQLMDDHKIPGIRDGDLYTEFIKARFLTEPLYTQFDKMRRRVVPINLYKEKGHLHLGTRRVAKLRRLRRHIMANQLHRYGQNRQTEHAEHLTRVLRKTKPIGRLWRWRERRGYPITEDFLCSAMIAFARAGSVGRVRQMLFKYYWISVQDKTKKSGVVEIKGSTKHFKPGNPLKPTVRLLEAVVESFGCNGEVVTALQLLMHISAQYNLTIPDEVWFDLLYWTQIRLAKPTNTEWNVLRWPNKAVPKHALAHIWRIMTAEPYNVKPGFEQYDIMIKWMISQGANMFEQAMAMMQDVMPQYEAALKEVEEAAYELALSDRPGMDKTAALRRWNHALARKEYMWYTIVVWCWNIPKKFRPRGVFDKFAVRIIPRLIGQFRSFYPRNISYRIATGTVTIYNPDPLHRVVRDKYLLLQPALVTGDVARKGWDALKPLKHHDVPLAGFHRRKMMIKADKANPKHEMKVTNQLRDLLVNGELGVGHVQRHFT</sequence>
<evidence type="ECO:0000256" key="1">
    <source>
        <dbReference type="ARBA" id="ARBA00004173"/>
    </source>
</evidence>
<keyword evidence="2" id="KW-0809">Transit peptide</keyword>
<dbReference type="OrthoDB" id="185373at2759"/>
<dbReference type="Proteomes" id="UP000275385">
    <property type="component" value="Unassembled WGS sequence"/>
</dbReference>
<evidence type="ECO:0000256" key="2">
    <source>
        <dbReference type="ARBA" id="ARBA00022946"/>
    </source>
</evidence>
<keyword evidence="3" id="KW-0496">Mitochondrion</keyword>
<dbReference type="GO" id="GO:0005739">
    <property type="term" value="C:mitochondrion"/>
    <property type="evidence" value="ECO:0007669"/>
    <property type="project" value="UniProtKB-SubCell"/>
</dbReference>
<dbReference type="InterPro" id="IPR024319">
    <property type="entry name" value="ATPase_expression_mit"/>
</dbReference>
<comment type="subcellular location">
    <subcellularLocation>
        <location evidence="1">Mitochondrion</location>
    </subcellularLocation>
</comment>
<evidence type="ECO:0000313" key="4">
    <source>
        <dbReference type="EMBL" id="RKU46908.1"/>
    </source>
</evidence>
<dbReference type="EMBL" id="QVQW01000011">
    <property type="protein sequence ID" value="RKU46908.1"/>
    <property type="molecule type" value="Genomic_DNA"/>
</dbReference>
<accession>A0A420YGB2</accession>
<dbReference type="Pfam" id="PF12921">
    <property type="entry name" value="ATP13"/>
    <property type="match status" value="1"/>
</dbReference>
<evidence type="ECO:0000313" key="5">
    <source>
        <dbReference type="Proteomes" id="UP000275385"/>
    </source>
</evidence>
<dbReference type="AlphaFoldDB" id="A0A420YGB2"/>
<name>A0A420YGB2_9PEZI</name>
<proteinExistence type="predicted"/>
<comment type="caution">
    <text evidence="4">The sequence shown here is derived from an EMBL/GenBank/DDBJ whole genome shotgun (WGS) entry which is preliminary data.</text>
</comment>
<gene>
    <name evidence="4" type="ORF">DL546_002249</name>
</gene>
<keyword evidence="5" id="KW-1185">Reference proteome</keyword>
<reference evidence="4 5" key="1">
    <citation type="submission" date="2018-08" db="EMBL/GenBank/DDBJ databases">
        <title>Draft genome of the lignicolous fungus Coniochaeta pulveracea.</title>
        <authorList>
            <person name="Borstlap C.J."/>
            <person name="De Witt R.N."/>
            <person name="Botha A."/>
            <person name="Volschenk H."/>
        </authorList>
    </citation>
    <scope>NUCLEOTIDE SEQUENCE [LARGE SCALE GENOMIC DNA]</scope>
    <source>
        <strain evidence="4 5">CAB683</strain>
    </source>
</reference>
<organism evidence="4 5">
    <name type="scientific">Coniochaeta pulveracea</name>
    <dbReference type="NCBI Taxonomy" id="177199"/>
    <lineage>
        <taxon>Eukaryota</taxon>
        <taxon>Fungi</taxon>
        <taxon>Dikarya</taxon>
        <taxon>Ascomycota</taxon>
        <taxon>Pezizomycotina</taxon>
        <taxon>Sordariomycetes</taxon>
        <taxon>Sordariomycetidae</taxon>
        <taxon>Coniochaetales</taxon>
        <taxon>Coniochaetaceae</taxon>
        <taxon>Coniochaeta</taxon>
    </lineage>
</organism>
<evidence type="ECO:0000256" key="3">
    <source>
        <dbReference type="ARBA" id="ARBA00023128"/>
    </source>
</evidence>